<evidence type="ECO:0000256" key="1">
    <source>
        <dbReference type="SAM" id="MobiDB-lite"/>
    </source>
</evidence>
<dbReference type="Proteomes" id="UP000823882">
    <property type="component" value="Unassembled WGS sequence"/>
</dbReference>
<proteinExistence type="predicted"/>
<feature type="region of interest" description="Disordered" evidence="1">
    <location>
        <begin position="22"/>
        <end position="95"/>
    </location>
</feature>
<organism evidence="3 4">
    <name type="scientific">Candidatus Intestinimonas pullistercoris</name>
    <dbReference type="NCBI Taxonomy" id="2838623"/>
    <lineage>
        <taxon>Bacteria</taxon>
        <taxon>Bacillati</taxon>
        <taxon>Bacillota</taxon>
        <taxon>Clostridia</taxon>
        <taxon>Eubacteriales</taxon>
        <taxon>Intestinimonas</taxon>
    </lineage>
</organism>
<accession>A0A9D2T122</accession>
<reference evidence="3" key="2">
    <citation type="submission" date="2021-04" db="EMBL/GenBank/DDBJ databases">
        <authorList>
            <person name="Gilroy R."/>
        </authorList>
    </citation>
    <scope>NUCLEOTIDE SEQUENCE</scope>
    <source>
        <strain evidence="3">CHK186-1790</strain>
    </source>
</reference>
<dbReference type="PROSITE" id="PS51257">
    <property type="entry name" value="PROKAR_LIPOPROTEIN"/>
    <property type="match status" value="1"/>
</dbReference>
<dbReference type="AlphaFoldDB" id="A0A9D2T122"/>
<gene>
    <name evidence="3" type="ORF">H9701_06750</name>
</gene>
<comment type="caution">
    <text evidence="3">The sequence shown here is derived from an EMBL/GenBank/DDBJ whole genome shotgun (WGS) entry which is preliminary data.</text>
</comment>
<evidence type="ECO:0000313" key="4">
    <source>
        <dbReference type="Proteomes" id="UP000823882"/>
    </source>
</evidence>
<protein>
    <recommendedName>
        <fullName evidence="5">VCBS repeat-containing protein</fullName>
    </recommendedName>
</protein>
<keyword evidence="2" id="KW-0732">Signal</keyword>
<feature type="chain" id="PRO_5038469175" description="VCBS repeat-containing protein" evidence="2">
    <location>
        <begin position="24"/>
        <end position="330"/>
    </location>
</feature>
<feature type="signal peptide" evidence="2">
    <location>
        <begin position="1"/>
        <end position="23"/>
    </location>
</feature>
<evidence type="ECO:0008006" key="5">
    <source>
        <dbReference type="Google" id="ProtNLM"/>
    </source>
</evidence>
<evidence type="ECO:0000313" key="3">
    <source>
        <dbReference type="EMBL" id="HJC41235.1"/>
    </source>
</evidence>
<dbReference type="EMBL" id="DWWJ01000118">
    <property type="protein sequence ID" value="HJC41235.1"/>
    <property type="molecule type" value="Genomic_DNA"/>
</dbReference>
<reference evidence="3" key="1">
    <citation type="journal article" date="2021" name="PeerJ">
        <title>Extensive microbial diversity within the chicken gut microbiome revealed by metagenomics and culture.</title>
        <authorList>
            <person name="Gilroy R."/>
            <person name="Ravi A."/>
            <person name="Getino M."/>
            <person name="Pursley I."/>
            <person name="Horton D.L."/>
            <person name="Alikhan N.F."/>
            <person name="Baker D."/>
            <person name="Gharbi K."/>
            <person name="Hall N."/>
            <person name="Watson M."/>
            <person name="Adriaenssens E.M."/>
            <person name="Foster-Nyarko E."/>
            <person name="Jarju S."/>
            <person name="Secka A."/>
            <person name="Antonio M."/>
            <person name="Oren A."/>
            <person name="Chaudhuri R.R."/>
            <person name="La Ragione R."/>
            <person name="Hildebrand F."/>
            <person name="Pallen M.J."/>
        </authorList>
    </citation>
    <scope>NUCLEOTIDE SEQUENCE</scope>
    <source>
        <strain evidence="3">CHK186-1790</strain>
    </source>
</reference>
<evidence type="ECO:0000256" key="2">
    <source>
        <dbReference type="SAM" id="SignalP"/>
    </source>
</evidence>
<name>A0A9D2T122_9FIRM</name>
<sequence>MKKLIAFCAACLVTLAGCTPGGAESTAPETPVPTPPSATPLSTEEVAATPSPTPLVESSAPVVLPTESLPPETTPPAPTGSGSEEPAWDGDPDTLTLDDFPTQLTTDLAAAISSLEGDSAGLYLVAQLPDADTWLYGFYGPGETQGLILRVGTEWQSLDIPFVTPAGALPAMAYGDYDGDLDLELAIVTHQGSGTGVNVWGLSVVDFSEGPWELFQFIPADYEAILDLSLTSTYDAERNVATLQAGEAVLELDLTALGYSDPGGQVAASLGGWVLFTAQEDTLSATFSIDLNAPGLPAQGLQYAALLQADVVYTGSAFGLGDFTFSQSEL</sequence>